<dbReference type="Gene3D" id="3.40.50.10130">
    <property type="match status" value="1"/>
</dbReference>
<dbReference type="GO" id="GO:0003697">
    <property type="term" value="F:single-stranded DNA binding"/>
    <property type="evidence" value="ECO:0007669"/>
    <property type="project" value="TreeGrafter"/>
</dbReference>
<evidence type="ECO:0000256" key="1">
    <source>
        <dbReference type="ARBA" id="ARBA00004123"/>
    </source>
</evidence>
<evidence type="ECO:0000256" key="6">
    <source>
        <dbReference type="ARBA" id="ARBA00023242"/>
    </source>
</evidence>
<dbReference type="GO" id="GO:0006302">
    <property type="term" value="P:double-strand break repair"/>
    <property type="evidence" value="ECO:0007669"/>
    <property type="project" value="UniProtKB-ARBA"/>
</dbReference>
<reference evidence="11 12" key="1">
    <citation type="journal article" date="2017" name="Gigascience">
        <title>Genome sequence of the small brown planthopper, Laodelphax striatellus.</title>
        <authorList>
            <person name="Zhu J."/>
            <person name="Jiang F."/>
            <person name="Wang X."/>
            <person name="Yang P."/>
            <person name="Bao Y."/>
            <person name="Zhao W."/>
            <person name="Wang W."/>
            <person name="Lu H."/>
            <person name="Wang Q."/>
            <person name="Cui N."/>
            <person name="Li J."/>
            <person name="Chen X."/>
            <person name="Luo L."/>
            <person name="Yu J."/>
            <person name="Kang L."/>
            <person name="Cui F."/>
        </authorList>
    </citation>
    <scope>NUCLEOTIDE SEQUENCE [LARGE SCALE GENOMIC DNA]</scope>
    <source>
        <strain evidence="11">Lst14</strain>
    </source>
</reference>
<name>A0A482X8E3_LAOST</name>
<dbReference type="InterPro" id="IPR011335">
    <property type="entry name" value="Restrct_endonuc-II-like"/>
</dbReference>
<dbReference type="GO" id="GO:0070522">
    <property type="term" value="C:ERCC4-ERCC1 complex"/>
    <property type="evidence" value="ECO:0007669"/>
    <property type="project" value="TreeGrafter"/>
</dbReference>
<keyword evidence="6" id="KW-0539">Nucleus</keyword>
<evidence type="ECO:0000256" key="3">
    <source>
        <dbReference type="ARBA" id="ARBA00022763"/>
    </source>
</evidence>
<dbReference type="FunFam" id="3.40.50.10130:FF:000001">
    <property type="entry name" value="DNA excision repair protein ERCC-1"/>
    <property type="match status" value="1"/>
</dbReference>
<accession>A0A482X8E3</accession>
<evidence type="ECO:0000313" key="11">
    <source>
        <dbReference type="EMBL" id="RZF41601.1"/>
    </source>
</evidence>
<feature type="domain" description="ERCC1-like central" evidence="10">
    <location>
        <begin position="77"/>
        <end position="190"/>
    </location>
</feature>
<comment type="similarity">
    <text evidence="2">Belongs to the ERCC1/RAD10/SWI10 family.</text>
</comment>
<keyword evidence="5" id="KW-0234">DNA repair</keyword>
<dbReference type="PANTHER" id="PTHR12749">
    <property type="entry name" value="EXCISION REPAIR CROSS-COMPLEMENTING 1 ERCC1"/>
    <property type="match status" value="1"/>
</dbReference>
<feature type="region of interest" description="Disordered" evidence="9">
    <location>
        <begin position="50"/>
        <end position="73"/>
    </location>
</feature>
<feature type="compositionally biased region" description="Polar residues" evidence="9">
    <location>
        <begin position="1"/>
        <end position="11"/>
    </location>
</feature>
<dbReference type="InterPro" id="IPR010994">
    <property type="entry name" value="RuvA_2-like"/>
</dbReference>
<dbReference type="SUPFAM" id="SSF52980">
    <property type="entry name" value="Restriction endonuclease-like"/>
    <property type="match status" value="1"/>
</dbReference>
<evidence type="ECO:0000256" key="8">
    <source>
        <dbReference type="ARBA" id="ARBA00071993"/>
    </source>
</evidence>
<dbReference type="FunCoup" id="A0A482X8E3">
    <property type="interactions" value="1068"/>
</dbReference>
<dbReference type="EMBL" id="QKKF02016774">
    <property type="protein sequence ID" value="RZF41601.1"/>
    <property type="molecule type" value="Genomic_DNA"/>
</dbReference>
<evidence type="ECO:0000313" key="12">
    <source>
        <dbReference type="Proteomes" id="UP000291343"/>
    </source>
</evidence>
<gene>
    <name evidence="11" type="ORF">LSTR_LSTR000315</name>
</gene>
<evidence type="ECO:0000256" key="4">
    <source>
        <dbReference type="ARBA" id="ARBA00023125"/>
    </source>
</evidence>
<organism evidence="11 12">
    <name type="scientific">Laodelphax striatellus</name>
    <name type="common">Small brown planthopper</name>
    <name type="synonym">Delphax striatella</name>
    <dbReference type="NCBI Taxonomy" id="195883"/>
    <lineage>
        <taxon>Eukaryota</taxon>
        <taxon>Metazoa</taxon>
        <taxon>Ecdysozoa</taxon>
        <taxon>Arthropoda</taxon>
        <taxon>Hexapoda</taxon>
        <taxon>Insecta</taxon>
        <taxon>Pterygota</taxon>
        <taxon>Neoptera</taxon>
        <taxon>Paraneoptera</taxon>
        <taxon>Hemiptera</taxon>
        <taxon>Auchenorrhyncha</taxon>
        <taxon>Fulgoroidea</taxon>
        <taxon>Delphacidae</taxon>
        <taxon>Criomorphinae</taxon>
        <taxon>Laodelphax</taxon>
    </lineage>
</organism>
<dbReference type="GO" id="GO:0006289">
    <property type="term" value="P:nucleotide-excision repair"/>
    <property type="evidence" value="ECO:0007669"/>
    <property type="project" value="UniProtKB-ARBA"/>
</dbReference>
<protein>
    <recommendedName>
        <fullName evidence="8">DNA excision repair protein ERCC-1</fullName>
    </recommendedName>
</protein>
<dbReference type="STRING" id="195883.A0A482X8E3"/>
<dbReference type="CDD" id="cd22325">
    <property type="entry name" value="ERCC1_C-like"/>
    <property type="match status" value="1"/>
</dbReference>
<evidence type="ECO:0000256" key="2">
    <source>
        <dbReference type="ARBA" id="ARBA00008283"/>
    </source>
</evidence>
<dbReference type="Proteomes" id="UP000291343">
    <property type="component" value="Unassembled WGS sequence"/>
</dbReference>
<dbReference type="InParanoid" id="A0A482X8E3"/>
<dbReference type="FunFam" id="1.10.150.20:FF:000017">
    <property type="entry name" value="DNA excision repair protein ERCC-1"/>
    <property type="match status" value="1"/>
</dbReference>
<dbReference type="SMR" id="A0A482X8E3"/>
<dbReference type="GO" id="GO:0006312">
    <property type="term" value="P:mitotic recombination"/>
    <property type="evidence" value="ECO:0007669"/>
    <property type="project" value="TreeGrafter"/>
</dbReference>
<dbReference type="PANTHER" id="PTHR12749:SF0">
    <property type="entry name" value="DNA EXCISION REPAIR PROTEIN ERCC-1"/>
    <property type="match status" value="1"/>
</dbReference>
<dbReference type="GO" id="GO:0032204">
    <property type="term" value="P:regulation of telomere maintenance"/>
    <property type="evidence" value="ECO:0007669"/>
    <property type="project" value="UniProtKB-ARBA"/>
</dbReference>
<dbReference type="SUPFAM" id="SSF47781">
    <property type="entry name" value="RuvA domain 2-like"/>
    <property type="match status" value="1"/>
</dbReference>
<evidence type="ECO:0000259" key="10">
    <source>
        <dbReference type="Pfam" id="PF03834"/>
    </source>
</evidence>
<dbReference type="Pfam" id="PF03834">
    <property type="entry name" value="Rad10"/>
    <property type="match status" value="1"/>
</dbReference>
<comment type="caution">
    <text evidence="11">The sequence shown here is derived from an EMBL/GenBank/DDBJ whole genome shotgun (WGS) entry which is preliminary data.</text>
</comment>
<keyword evidence="3" id="KW-0227">DNA damage</keyword>
<proteinExistence type="inferred from homology"/>
<dbReference type="GO" id="GO:0000110">
    <property type="term" value="C:nucleotide-excision repair factor 1 complex"/>
    <property type="evidence" value="ECO:0007669"/>
    <property type="project" value="TreeGrafter"/>
</dbReference>
<feature type="region of interest" description="Disordered" evidence="9">
    <location>
        <begin position="1"/>
        <end position="21"/>
    </location>
</feature>
<dbReference type="GO" id="GO:0003684">
    <property type="term" value="F:damaged DNA binding"/>
    <property type="evidence" value="ECO:0007669"/>
    <property type="project" value="InterPro"/>
</dbReference>
<dbReference type="Gene3D" id="1.10.150.20">
    <property type="entry name" value="5' to 3' exonuclease, C-terminal subdomain"/>
    <property type="match status" value="1"/>
</dbReference>
<dbReference type="InterPro" id="IPR004579">
    <property type="entry name" value="ERCC1/RAD10/SWI10"/>
</dbReference>
<dbReference type="AlphaFoldDB" id="A0A482X8E3"/>
<keyword evidence="12" id="KW-1185">Reference proteome</keyword>
<evidence type="ECO:0000256" key="5">
    <source>
        <dbReference type="ARBA" id="ARBA00023204"/>
    </source>
</evidence>
<sequence length="293" mass="32737">MEDRPSSSFSAHFSKLKKSDRYESIEEAAARAEEEHFGLVIPSTENVSIPSRNAGLPTAGESSTDKPTAKASSANCVLVSPKQKGNPLLKSITNVPWQFEESLVPDYVMGRTTCALFLSLRYHTLKPDYIAERLKLLGKMYDLRVLLVQVDQKDPHHSLKHLTRICLLADLTLMLAWSAEEAGRIIENYKIFEHKPADALMARKESGPRQKLVKALTTVHSVNKTDASTLFTTFKSLKKIIRSSEAALSLCPGFGSLKASRLYKVIHQPFLKAKRADKPRTVLEKFVNRTATK</sequence>
<comment type="function">
    <text evidence="7">Non-catalytic component of a structure-specific DNA repair endonuclease responsible for the 5'-incision during DNA repair. Responsible, in conjunction with SLX4, for the first step in the repair of interstrand cross-links (ICL). Participates in the processing of anaphase bridge-generating DNA structures, which consist in incompletely processed DNA lesions arising during S or G2 phase, and can result in cytokinesis failure. Also required for homology-directed repair (HDR) of DNA double-strand breaks, in conjunction with SLX4.</text>
</comment>
<dbReference type="InterPro" id="IPR047260">
    <property type="entry name" value="ERCC1-like_central_dom"/>
</dbReference>
<dbReference type="OrthoDB" id="10262814at2759"/>
<evidence type="ECO:0000256" key="9">
    <source>
        <dbReference type="SAM" id="MobiDB-lite"/>
    </source>
</evidence>
<evidence type="ECO:0000256" key="7">
    <source>
        <dbReference type="ARBA" id="ARBA00054210"/>
    </source>
</evidence>
<keyword evidence="4" id="KW-0238">DNA-binding</keyword>
<comment type="subcellular location">
    <subcellularLocation>
        <location evidence="1">Nucleus</location>
    </subcellularLocation>
</comment>
<dbReference type="NCBIfam" id="TIGR00597">
    <property type="entry name" value="rad10"/>
    <property type="match status" value="1"/>
</dbReference>
<dbReference type="GO" id="GO:0070914">
    <property type="term" value="P:UV-damage excision repair"/>
    <property type="evidence" value="ECO:0007669"/>
    <property type="project" value="TreeGrafter"/>
</dbReference>